<dbReference type="EMBL" id="BMXT01000001">
    <property type="protein sequence ID" value="GGY18147.1"/>
    <property type="molecule type" value="Genomic_DNA"/>
</dbReference>
<evidence type="ECO:0008006" key="3">
    <source>
        <dbReference type="Google" id="ProtNLM"/>
    </source>
</evidence>
<evidence type="ECO:0000313" key="2">
    <source>
        <dbReference type="Proteomes" id="UP000621898"/>
    </source>
</evidence>
<sequence>MPIAPSERMLAPLSNELTDMSSPIRYLLPCLLVLSSPAWTQTAASSAPPPAARAATCTDAKHHQFNFWIGEWDVTNPAGKAAGHSRIDAILDGCVIMENWTGAGGSNGKSFNIYNTALDRWEQYWVDNGGTRLMLSGNLVNGAMVLEGRQDRPDPKTGIVQRERITWTPNNDGSVRQHWENSTDNGKSWQTSFDGLYRRVTVRN</sequence>
<accession>A0ABQ2ZJH9</accession>
<proteinExistence type="predicted"/>
<gene>
    <name evidence="1" type="ORF">GCM10008098_07550</name>
</gene>
<protein>
    <recommendedName>
        <fullName evidence="3">DUF1579 domain-containing protein</fullName>
    </recommendedName>
</protein>
<name>A0ABQ2ZJH9_9GAMM</name>
<organism evidence="1 2">
    <name type="scientific">Rhodanobacter panaciterrae</name>
    <dbReference type="NCBI Taxonomy" id="490572"/>
    <lineage>
        <taxon>Bacteria</taxon>
        <taxon>Pseudomonadati</taxon>
        <taxon>Pseudomonadota</taxon>
        <taxon>Gammaproteobacteria</taxon>
        <taxon>Lysobacterales</taxon>
        <taxon>Rhodanobacteraceae</taxon>
        <taxon>Rhodanobacter</taxon>
    </lineage>
</organism>
<comment type="caution">
    <text evidence="1">The sequence shown here is derived from an EMBL/GenBank/DDBJ whole genome shotgun (WGS) entry which is preliminary data.</text>
</comment>
<reference evidence="2" key="1">
    <citation type="journal article" date="2019" name="Int. J. Syst. Evol. Microbiol.">
        <title>The Global Catalogue of Microorganisms (GCM) 10K type strain sequencing project: providing services to taxonomists for standard genome sequencing and annotation.</title>
        <authorList>
            <consortium name="The Broad Institute Genomics Platform"/>
            <consortium name="The Broad Institute Genome Sequencing Center for Infectious Disease"/>
            <person name="Wu L."/>
            <person name="Ma J."/>
        </authorList>
    </citation>
    <scope>NUCLEOTIDE SEQUENCE [LARGE SCALE GENOMIC DNA]</scope>
    <source>
        <strain evidence="2">KCTC 22232</strain>
    </source>
</reference>
<evidence type="ECO:0000313" key="1">
    <source>
        <dbReference type="EMBL" id="GGY18147.1"/>
    </source>
</evidence>
<keyword evidence="2" id="KW-1185">Reference proteome</keyword>
<dbReference type="Proteomes" id="UP000621898">
    <property type="component" value="Unassembled WGS sequence"/>
</dbReference>